<name>A0AAV4PDU9_9ARAC</name>
<dbReference type="Proteomes" id="UP001054837">
    <property type="component" value="Unassembled WGS sequence"/>
</dbReference>
<evidence type="ECO:0000256" key="1">
    <source>
        <dbReference type="SAM" id="MobiDB-lite"/>
    </source>
</evidence>
<keyword evidence="3" id="KW-1185">Reference proteome</keyword>
<reference evidence="2 3" key="1">
    <citation type="submission" date="2021-06" db="EMBL/GenBank/DDBJ databases">
        <title>Caerostris darwini draft genome.</title>
        <authorList>
            <person name="Kono N."/>
            <person name="Arakawa K."/>
        </authorList>
    </citation>
    <scope>NUCLEOTIDE SEQUENCE [LARGE SCALE GENOMIC DNA]</scope>
</reference>
<organism evidence="2 3">
    <name type="scientific">Caerostris darwini</name>
    <dbReference type="NCBI Taxonomy" id="1538125"/>
    <lineage>
        <taxon>Eukaryota</taxon>
        <taxon>Metazoa</taxon>
        <taxon>Ecdysozoa</taxon>
        <taxon>Arthropoda</taxon>
        <taxon>Chelicerata</taxon>
        <taxon>Arachnida</taxon>
        <taxon>Araneae</taxon>
        <taxon>Araneomorphae</taxon>
        <taxon>Entelegynae</taxon>
        <taxon>Araneoidea</taxon>
        <taxon>Araneidae</taxon>
        <taxon>Caerostris</taxon>
    </lineage>
</organism>
<evidence type="ECO:0000313" key="2">
    <source>
        <dbReference type="EMBL" id="GIX94203.1"/>
    </source>
</evidence>
<comment type="caution">
    <text evidence="2">The sequence shown here is derived from an EMBL/GenBank/DDBJ whole genome shotgun (WGS) entry which is preliminary data.</text>
</comment>
<dbReference type="EMBL" id="BPLQ01002577">
    <property type="protein sequence ID" value="GIX94203.1"/>
    <property type="molecule type" value="Genomic_DNA"/>
</dbReference>
<evidence type="ECO:0000313" key="3">
    <source>
        <dbReference type="Proteomes" id="UP001054837"/>
    </source>
</evidence>
<sequence>MGNAIQLSLISRPTRVRGVRSTNRLPRYLMDENARLIPLGPPPLPSSPPNIRFVVEGRLSKLRDSVTITKYQAINSRAPFGIPSHPHPPPHCSEQLVTSEIAIGPPPQ</sequence>
<protein>
    <submittedName>
        <fullName evidence="2">Uncharacterized protein</fullName>
    </submittedName>
</protein>
<accession>A0AAV4PDU9</accession>
<feature type="region of interest" description="Disordered" evidence="1">
    <location>
        <begin position="79"/>
        <end position="108"/>
    </location>
</feature>
<proteinExistence type="predicted"/>
<gene>
    <name evidence="2" type="ORF">CDAR_485481</name>
</gene>
<dbReference type="AlphaFoldDB" id="A0AAV4PDU9"/>